<feature type="transmembrane region" description="Helical" evidence="9">
    <location>
        <begin position="460"/>
        <end position="479"/>
    </location>
</feature>
<feature type="transmembrane region" description="Helical" evidence="9">
    <location>
        <begin position="32"/>
        <end position="49"/>
    </location>
</feature>
<proteinExistence type="inferred from homology"/>
<evidence type="ECO:0000256" key="5">
    <source>
        <dbReference type="ARBA" id="ARBA00022692"/>
    </source>
</evidence>
<evidence type="ECO:0000256" key="1">
    <source>
        <dbReference type="ARBA" id="ARBA00004651"/>
    </source>
</evidence>
<dbReference type="PANTHER" id="PTHR38686:SF1">
    <property type="entry name" value="APOLIPOPROTEIN N-ACYLTRANSFERASE"/>
    <property type="match status" value="1"/>
</dbReference>
<keyword evidence="8 11" id="KW-0012">Acyltransferase</keyword>
<dbReference type="PROSITE" id="PS50263">
    <property type="entry name" value="CN_HYDROLASE"/>
    <property type="match status" value="1"/>
</dbReference>
<organism evidence="11 12">
    <name type="scientific">Chitinophaga dinghuensis</name>
    <dbReference type="NCBI Taxonomy" id="1539050"/>
    <lineage>
        <taxon>Bacteria</taxon>
        <taxon>Pseudomonadati</taxon>
        <taxon>Bacteroidota</taxon>
        <taxon>Chitinophagia</taxon>
        <taxon>Chitinophagales</taxon>
        <taxon>Chitinophagaceae</taxon>
        <taxon>Chitinophaga</taxon>
    </lineage>
</organism>
<comment type="similarity">
    <text evidence="2">Belongs to the CN hydrolase family. Apolipoprotein N-acyltransferase subfamily.</text>
</comment>
<sequence>MSEYKPVSKALLAAGVLLAGICWYFSFSLSAHIWWLLWVAPVPILYFSLRLSGKQTFLIAFTAYLIGRLSWVPYLLSIMPLPLVFIFTLLMPLIFALQVLAARKLMLTYSHWSTVFAFPILVTAVEYISFLTTPDGTAGSIAYTQCDFLPIVQVAALTGIQGITFLVTLIPTAIACIVYRYQQKQSIRTLSVLTFGVLAAAIIWGTVRLNQTTTNPQALKVGLVAIDKEAYHQQKMTGEEKQIYLANLYLQHVAALAKQGAEIIVFPEKMFTISNNRRQHFLQQFKETALANHVSIVACMSQQNGAYYENRAWVLGADGTLLADYQKVHLFPGELLDSVKPGTTPGVFLRKGRTEGVAICKDMDFQQYIHQYGNAGANVLYVPAWDFERDGWLHSRMAIMRCVEGGFGMIRNARMGRLTINDYRGRVLYEANSDDGTPMVLTGSLDIQRHPTVYNKWGDWFSILNAIAALVCLVLLAIARRH</sequence>
<dbReference type="Pfam" id="PF00795">
    <property type="entry name" value="CN_hydrolase"/>
    <property type="match status" value="1"/>
</dbReference>
<evidence type="ECO:0000256" key="3">
    <source>
        <dbReference type="ARBA" id="ARBA00022475"/>
    </source>
</evidence>
<feature type="domain" description="CN hydrolase" evidence="10">
    <location>
        <begin position="219"/>
        <end position="447"/>
    </location>
</feature>
<feature type="transmembrane region" description="Helical" evidence="9">
    <location>
        <begin position="112"/>
        <end position="131"/>
    </location>
</feature>
<dbReference type="Proteomes" id="UP000249819">
    <property type="component" value="Unassembled WGS sequence"/>
</dbReference>
<dbReference type="EMBL" id="QLMA01000006">
    <property type="protein sequence ID" value="RAJ78984.1"/>
    <property type="molecule type" value="Genomic_DNA"/>
</dbReference>
<accession>A0A327VVX3</accession>
<evidence type="ECO:0000256" key="4">
    <source>
        <dbReference type="ARBA" id="ARBA00022679"/>
    </source>
</evidence>
<gene>
    <name evidence="11" type="ORF">CLV59_10644</name>
</gene>
<comment type="caution">
    <text evidence="11">The sequence shown here is derived from an EMBL/GenBank/DDBJ whole genome shotgun (WGS) entry which is preliminary data.</text>
</comment>
<feature type="transmembrane region" description="Helical" evidence="9">
    <location>
        <begin position="7"/>
        <end position="26"/>
    </location>
</feature>
<dbReference type="PANTHER" id="PTHR38686">
    <property type="entry name" value="APOLIPOPROTEIN N-ACYLTRANSFERASE"/>
    <property type="match status" value="1"/>
</dbReference>
<dbReference type="InterPro" id="IPR036526">
    <property type="entry name" value="C-N_Hydrolase_sf"/>
</dbReference>
<keyword evidence="7 9" id="KW-0472">Membrane</keyword>
<dbReference type="GO" id="GO:0005886">
    <property type="term" value="C:plasma membrane"/>
    <property type="evidence" value="ECO:0007669"/>
    <property type="project" value="UniProtKB-SubCell"/>
</dbReference>
<dbReference type="GO" id="GO:0042158">
    <property type="term" value="P:lipoprotein biosynthetic process"/>
    <property type="evidence" value="ECO:0007669"/>
    <property type="project" value="InterPro"/>
</dbReference>
<dbReference type="SUPFAM" id="SSF56317">
    <property type="entry name" value="Carbon-nitrogen hydrolase"/>
    <property type="match status" value="1"/>
</dbReference>
<dbReference type="InterPro" id="IPR003010">
    <property type="entry name" value="C-N_Hydrolase"/>
</dbReference>
<feature type="transmembrane region" description="Helical" evidence="9">
    <location>
        <begin position="82"/>
        <end position="100"/>
    </location>
</feature>
<keyword evidence="3" id="KW-1003">Cell membrane</keyword>
<keyword evidence="4 11" id="KW-0808">Transferase</keyword>
<keyword evidence="11" id="KW-0449">Lipoprotein</keyword>
<reference evidence="11 12" key="1">
    <citation type="submission" date="2018-06" db="EMBL/GenBank/DDBJ databases">
        <title>Genomic Encyclopedia of Archaeal and Bacterial Type Strains, Phase II (KMG-II): from individual species to whole genera.</title>
        <authorList>
            <person name="Goeker M."/>
        </authorList>
    </citation>
    <scope>NUCLEOTIDE SEQUENCE [LARGE SCALE GENOMIC DNA]</scope>
    <source>
        <strain evidence="11 12">DSM 29821</strain>
    </source>
</reference>
<name>A0A327VVX3_9BACT</name>
<feature type="transmembrane region" description="Helical" evidence="9">
    <location>
        <begin position="151"/>
        <end position="178"/>
    </location>
</feature>
<protein>
    <submittedName>
        <fullName evidence="11">Apolipoprotein N-acyltransferase</fullName>
    </submittedName>
</protein>
<dbReference type="GO" id="GO:0016410">
    <property type="term" value="F:N-acyltransferase activity"/>
    <property type="evidence" value="ECO:0007669"/>
    <property type="project" value="InterPro"/>
</dbReference>
<evidence type="ECO:0000256" key="2">
    <source>
        <dbReference type="ARBA" id="ARBA00010065"/>
    </source>
</evidence>
<dbReference type="OrthoDB" id="9811121at2"/>
<evidence type="ECO:0000256" key="8">
    <source>
        <dbReference type="ARBA" id="ARBA00023315"/>
    </source>
</evidence>
<dbReference type="AlphaFoldDB" id="A0A327VVX3"/>
<keyword evidence="6 9" id="KW-1133">Transmembrane helix</keyword>
<evidence type="ECO:0000256" key="6">
    <source>
        <dbReference type="ARBA" id="ARBA00022989"/>
    </source>
</evidence>
<feature type="transmembrane region" description="Helical" evidence="9">
    <location>
        <begin position="56"/>
        <end position="76"/>
    </location>
</feature>
<dbReference type="Gene3D" id="3.60.110.10">
    <property type="entry name" value="Carbon-nitrogen hydrolase"/>
    <property type="match status" value="1"/>
</dbReference>
<evidence type="ECO:0000313" key="11">
    <source>
        <dbReference type="EMBL" id="RAJ78984.1"/>
    </source>
</evidence>
<dbReference type="RefSeq" id="WP_111593469.1">
    <property type="nucleotide sequence ID" value="NZ_QLMA01000006.1"/>
</dbReference>
<keyword evidence="5 9" id="KW-0812">Transmembrane</keyword>
<evidence type="ECO:0000259" key="10">
    <source>
        <dbReference type="PROSITE" id="PS50263"/>
    </source>
</evidence>
<dbReference type="InterPro" id="IPR045378">
    <property type="entry name" value="LNT_N"/>
</dbReference>
<comment type="subcellular location">
    <subcellularLocation>
        <location evidence="1">Cell membrane</location>
        <topology evidence="1">Multi-pass membrane protein</topology>
    </subcellularLocation>
</comment>
<evidence type="ECO:0000256" key="7">
    <source>
        <dbReference type="ARBA" id="ARBA00023136"/>
    </source>
</evidence>
<feature type="transmembrane region" description="Helical" evidence="9">
    <location>
        <begin position="190"/>
        <end position="207"/>
    </location>
</feature>
<evidence type="ECO:0000256" key="9">
    <source>
        <dbReference type="SAM" id="Phobius"/>
    </source>
</evidence>
<dbReference type="InterPro" id="IPR004563">
    <property type="entry name" value="Apolipo_AcylTrfase"/>
</dbReference>
<evidence type="ECO:0000313" key="12">
    <source>
        <dbReference type="Proteomes" id="UP000249819"/>
    </source>
</evidence>
<dbReference type="Pfam" id="PF20154">
    <property type="entry name" value="LNT_N"/>
    <property type="match status" value="1"/>
</dbReference>
<keyword evidence="12" id="KW-1185">Reference proteome</keyword>